<evidence type="ECO:0000313" key="4">
    <source>
        <dbReference type="Proteomes" id="UP001162885"/>
    </source>
</evidence>
<name>A0AAX2ZX07_9MYCO</name>
<dbReference type="Pfam" id="PF10824">
    <property type="entry name" value="T7SS_ESX_EspC"/>
    <property type="match status" value="1"/>
</dbReference>
<proteinExistence type="predicted"/>
<evidence type="ECO:0000313" key="2">
    <source>
        <dbReference type="EMBL" id="UNB99669.1"/>
    </source>
</evidence>
<reference evidence="2 4" key="3">
    <citation type="journal article" date="2022" name="BMC Genomics">
        <title>Comparative genome analysis of mycobacteria focusing on tRNA and non-coding RNA.</title>
        <authorList>
            <person name="Behra P.R.K."/>
            <person name="Pettersson B.M.F."/>
            <person name="Ramesh M."/>
            <person name="Das S."/>
            <person name="Dasgupta S."/>
            <person name="Kirsebom L.A."/>
        </authorList>
    </citation>
    <scope>NUCLEOTIDE SEQUENCE [LARGE SCALE GENOMIC DNA]</scope>
    <source>
        <strain evidence="2 4">DSM 44677</strain>
    </source>
</reference>
<organism evidence="2 4">
    <name type="scientific">Mycolicibacterium boenickei</name>
    <dbReference type="NCBI Taxonomy" id="146017"/>
    <lineage>
        <taxon>Bacteria</taxon>
        <taxon>Bacillati</taxon>
        <taxon>Actinomycetota</taxon>
        <taxon>Actinomycetes</taxon>
        <taxon>Mycobacteriales</taxon>
        <taxon>Mycobacteriaceae</taxon>
        <taxon>Mycolicibacterium</taxon>
    </lineage>
</organism>
<dbReference type="RefSeq" id="WP_077739523.1">
    <property type="nucleotide sequence ID" value="NZ_AP022579.1"/>
</dbReference>
<dbReference type="EMBL" id="AP022579">
    <property type="protein sequence ID" value="BBX89329.1"/>
    <property type="molecule type" value="Genomic_DNA"/>
</dbReference>
<accession>A0AAX2ZX07</accession>
<evidence type="ECO:0008006" key="5">
    <source>
        <dbReference type="Google" id="ProtNLM"/>
    </source>
</evidence>
<evidence type="ECO:0000313" key="3">
    <source>
        <dbReference type="Proteomes" id="UP000466683"/>
    </source>
</evidence>
<dbReference type="AlphaFoldDB" id="A0AAX2ZX07"/>
<gene>
    <name evidence="2" type="ORF">H5U98_30195</name>
    <name evidence="1" type="ORF">MBOE_09780</name>
</gene>
<evidence type="ECO:0000313" key="1">
    <source>
        <dbReference type="EMBL" id="BBX89329.1"/>
    </source>
</evidence>
<dbReference type="Proteomes" id="UP001162885">
    <property type="component" value="Chromosome"/>
</dbReference>
<reference evidence="1" key="2">
    <citation type="submission" date="2020-02" db="EMBL/GenBank/DDBJ databases">
        <authorList>
            <person name="Matsumoto Y."/>
            <person name="Kinjo T."/>
            <person name="Motooka D."/>
            <person name="Nabeya D."/>
            <person name="Jung N."/>
            <person name="Uechi K."/>
            <person name="Horii T."/>
            <person name="Iida T."/>
            <person name="Fujita J."/>
            <person name="Nakamura S."/>
        </authorList>
    </citation>
    <scope>NUCLEOTIDE SEQUENCE</scope>
    <source>
        <strain evidence="1">JCM 15653</strain>
    </source>
</reference>
<reference evidence="1 3" key="1">
    <citation type="journal article" date="2019" name="Emerg. Microbes Infect.">
        <title>Comprehensive subspecies identification of 175 nontuberculous mycobacteria species based on 7547 genomic profiles.</title>
        <authorList>
            <person name="Matsumoto Y."/>
            <person name="Kinjo T."/>
            <person name="Motooka D."/>
            <person name="Nabeya D."/>
            <person name="Jung N."/>
            <person name="Uechi K."/>
            <person name="Horii T."/>
            <person name="Iida T."/>
            <person name="Fujita J."/>
            <person name="Nakamura S."/>
        </authorList>
    </citation>
    <scope>NUCLEOTIDE SEQUENCE [LARGE SCALE GENOMIC DNA]</scope>
    <source>
        <strain evidence="1 3">JCM 15653</strain>
    </source>
</reference>
<dbReference type="EMBL" id="CP060016">
    <property type="protein sequence ID" value="UNB99669.1"/>
    <property type="molecule type" value="Genomic_DNA"/>
</dbReference>
<dbReference type="GO" id="GO:0009306">
    <property type="term" value="P:protein secretion"/>
    <property type="evidence" value="ECO:0007669"/>
    <property type="project" value="InterPro"/>
</dbReference>
<dbReference type="InterPro" id="IPR022536">
    <property type="entry name" value="EspC"/>
</dbReference>
<sequence length="106" mass="10897">MTPTLKVNPPVLTTSAQQEETLSSELAALTVGQPLAASAAALAGLQSAAACSQCETVLETARDLLSTEMSQYATKLSSAATEYEKTDSAAAEALGKFAGPVRYETV</sequence>
<dbReference type="Proteomes" id="UP000466683">
    <property type="component" value="Chromosome"/>
</dbReference>
<protein>
    <recommendedName>
        <fullName evidence="5">ESX-1 secretion-associated protein</fullName>
    </recommendedName>
</protein>
<keyword evidence="3" id="KW-1185">Reference proteome</keyword>